<evidence type="ECO:0000313" key="7">
    <source>
        <dbReference type="Proteomes" id="UP000639772"/>
    </source>
</evidence>
<dbReference type="PANTHER" id="PTHR31225:SF98">
    <property type="entry name" value="TERPENE SYNTHASE 9-RELATED"/>
    <property type="match status" value="1"/>
</dbReference>
<feature type="domain" description="Terpene synthase metal-binding" evidence="5">
    <location>
        <begin position="350"/>
        <end position="582"/>
    </location>
</feature>
<dbReference type="GO" id="GO:0016102">
    <property type="term" value="P:diterpenoid biosynthetic process"/>
    <property type="evidence" value="ECO:0007669"/>
    <property type="project" value="InterPro"/>
</dbReference>
<evidence type="ECO:0000259" key="5">
    <source>
        <dbReference type="Pfam" id="PF03936"/>
    </source>
</evidence>
<dbReference type="SFLD" id="SFLDS00005">
    <property type="entry name" value="Isoprenoid_Synthase_Type_I"/>
    <property type="match status" value="1"/>
</dbReference>
<dbReference type="InterPro" id="IPR034741">
    <property type="entry name" value="Terpene_cyclase-like_1_C"/>
</dbReference>
<dbReference type="SFLD" id="SFLDG01019">
    <property type="entry name" value="Terpene_Cyclase_Like_1_C_Termi"/>
    <property type="match status" value="1"/>
</dbReference>
<dbReference type="Proteomes" id="UP000639772">
    <property type="component" value="Unassembled WGS sequence"/>
</dbReference>
<dbReference type="GO" id="GO:0000287">
    <property type="term" value="F:magnesium ion binding"/>
    <property type="evidence" value="ECO:0007669"/>
    <property type="project" value="InterPro"/>
</dbReference>
<gene>
    <name evidence="6" type="ORF">HPP92_026402</name>
</gene>
<organism evidence="6 7">
    <name type="scientific">Vanilla planifolia</name>
    <name type="common">Vanilla</name>
    <dbReference type="NCBI Taxonomy" id="51239"/>
    <lineage>
        <taxon>Eukaryota</taxon>
        <taxon>Viridiplantae</taxon>
        <taxon>Streptophyta</taxon>
        <taxon>Embryophyta</taxon>
        <taxon>Tracheophyta</taxon>
        <taxon>Spermatophyta</taxon>
        <taxon>Magnoliopsida</taxon>
        <taxon>Liliopsida</taxon>
        <taxon>Asparagales</taxon>
        <taxon>Orchidaceae</taxon>
        <taxon>Vanilloideae</taxon>
        <taxon>Vanilleae</taxon>
        <taxon>Vanilla</taxon>
    </lineage>
</organism>
<dbReference type="InterPro" id="IPR036965">
    <property type="entry name" value="Terpene_synth_N_sf"/>
</dbReference>
<dbReference type="InterPro" id="IPR008930">
    <property type="entry name" value="Terpenoid_cyclase/PrenylTrfase"/>
</dbReference>
<dbReference type="FunFam" id="1.10.600.10:FF:000007">
    <property type="entry name" value="Isoprene synthase, chloroplastic"/>
    <property type="match status" value="1"/>
</dbReference>
<keyword evidence="3" id="KW-0456">Lyase</keyword>
<dbReference type="InterPro" id="IPR005630">
    <property type="entry name" value="Terpene_synthase_metal-bd"/>
</dbReference>
<comment type="caution">
    <text evidence="6">The sequence shown here is derived from an EMBL/GenBank/DDBJ whole genome shotgun (WGS) entry which is preliminary data.</text>
</comment>
<dbReference type="Pfam" id="PF03936">
    <property type="entry name" value="Terpene_synth_C"/>
    <property type="match status" value="1"/>
</dbReference>
<evidence type="ECO:0000256" key="1">
    <source>
        <dbReference type="ARBA" id="ARBA00022723"/>
    </source>
</evidence>
<dbReference type="Gene3D" id="1.10.600.10">
    <property type="entry name" value="Farnesyl Diphosphate Synthase"/>
    <property type="match status" value="2"/>
</dbReference>
<dbReference type="GO" id="GO:0010333">
    <property type="term" value="F:terpene synthase activity"/>
    <property type="evidence" value="ECO:0007669"/>
    <property type="project" value="InterPro"/>
</dbReference>
<dbReference type="Pfam" id="PF01397">
    <property type="entry name" value="Terpene_synth"/>
    <property type="match status" value="1"/>
</dbReference>
<reference evidence="6 7" key="1">
    <citation type="journal article" date="2020" name="Nat. Food">
        <title>A phased Vanilla planifolia genome enables genetic improvement of flavour and production.</title>
        <authorList>
            <person name="Hasing T."/>
            <person name="Tang H."/>
            <person name="Brym M."/>
            <person name="Khazi F."/>
            <person name="Huang T."/>
            <person name="Chambers A.H."/>
        </authorList>
    </citation>
    <scope>NUCLEOTIDE SEQUENCE [LARGE SCALE GENOMIC DNA]</scope>
    <source>
        <tissue evidence="6">Leaf</tissue>
    </source>
</reference>
<evidence type="ECO:0000313" key="6">
    <source>
        <dbReference type="EMBL" id="KAG0451129.1"/>
    </source>
</evidence>
<dbReference type="InterPro" id="IPR001906">
    <property type="entry name" value="Terpene_synth_N"/>
</dbReference>
<dbReference type="OrthoDB" id="1936865at2759"/>
<dbReference type="CDD" id="cd00684">
    <property type="entry name" value="Terpene_cyclase_plant_C1"/>
    <property type="match status" value="1"/>
</dbReference>
<dbReference type="Gene3D" id="1.50.10.130">
    <property type="entry name" value="Terpene synthase, N-terminal domain"/>
    <property type="match status" value="1"/>
</dbReference>
<evidence type="ECO:0000256" key="3">
    <source>
        <dbReference type="ARBA" id="ARBA00023239"/>
    </source>
</evidence>
<dbReference type="SUPFAM" id="SSF48576">
    <property type="entry name" value="Terpenoid synthases"/>
    <property type="match status" value="1"/>
</dbReference>
<sequence length="665" mass="76251">MSTLLVGFPLFLRIKHHRPADSAPSQTLPGNRRICLSVEKMNLPLTNVYSTRWVSPVSSHQASSSCRLCSFANPSRKPQDLPLRRKCLAFLWPSAHRKLPASHLGGRVHPILAFFSSEEEVFEPEGGAEGGCEAFDWAAEEDLVEQLELVDSLRQLGVDYHFRLEIEGFLSSLVGSLTGRVSDEIGDDLHSTALLFRLLREYGIGHSQPSVDVIQSCFKETKASLKAGNEADIKGLLSLYEAAFLVVEGEDEVDEAREFVVEHLGNLRRSNSLRNPLLAEQIDHALELPLHWRMPRMHTRWFIDHYARKEDYIPALLEFAILDFNLVQSIYKEELQEMSRWWRSLDLVCDDLHFIRDRLVENYLWAAGFSFLPELGRCRTANTKMNCFITTIDDVYDIYGTLEELELFTDAVKEWKITESKELPHYMKIILVTLFNTIEDIAHTYYEEKGLDVLSCLKQVWVDLCKSYMVEARWYYTGYIPTFDEYLENAWISSSGVIGLTVAYCLSQDFMANSFQDLEFYRDTVQLSCTLFRFHNDLVTSRAEIKRGDTPKSIECYMKEKNVSEWIAREGIASLMRKYWKKLNGERIAAAKFNAEIKKGNTPKSIECYMKEKNVSEGIAREGIDWKKLNGERIAASKFNVSFGKTLMDMPRTAQLSEISSKLAA</sequence>
<keyword evidence="1" id="KW-0479">Metal-binding</keyword>
<dbReference type="PANTHER" id="PTHR31225">
    <property type="entry name" value="OS04G0344100 PROTEIN-RELATED"/>
    <property type="match status" value="1"/>
</dbReference>
<dbReference type="AlphaFoldDB" id="A0A835PDQ6"/>
<evidence type="ECO:0000259" key="4">
    <source>
        <dbReference type="Pfam" id="PF01397"/>
    </source>
</evidence>
<dbReference type="InterPro" id="IPR008949">
    <property type="entry name" value="Isoprenoid_synthase_dom_sf"/>
</dbReference>
<proteinExistence type="predicted"/>
<keyword evidence="2" id="KW-0460">Magnesium</keyword>
<protein>
    <submittedName>
        <fullName evidence="6">Uncharacterized protein</fullName>
    </submittedName>
</protein>
<feature type="domain" description="Terpene synthase N-terminal" evidence="4">
    <location>
        <begin position="140"/>
        <end position="286"/>
    </location>
</feature>
<dbReference type="EMBL" id="JADCNM010000079">
    <property type="protein sequence ID" value="KAG0451129.1"/>
    <property type="molecule type" value="Genomic_DNA"/>
</dbReference>
<name>A0A835PDQ6_VANPL</name>
<accession>A0A835PDQ6</accession>
<dbReference type="InterPro" id="IPR044814">
    <property type="entry name" value="Terpene_cyclase_plant_C1"/>
</dbReference>
<dbReference type="SUPFAM" id="SSF48239">
    <property type="entry name" value="Terpenoid cyclases/Protein prenyltransferases"/>
    <property type="match status" value="1"/>
</dbReference>
<evidence type="ECO:0000256" key="2">
    <source>
        <dbReference type="ARBA" id="ARBA00022842"/>
    </source>
</evidence>
<dbReference type="InterPro" id="IPR050148">
    <property type="entry name" value="Terpene_synthase-like"/>
</dbReference>